<keyword evidence="4" id="KW-0175">Coiled coil</keyword>
<comment type="similarity">
    <text evidence="1">Belongs to the bHLH protein family.</text>
</comment>
<evidence type="ECO:0000256" key="1">
    <source>
        <dbReference type="ARBA" id="ARBA00005510"/>
    </source>
</evidence>
<feature type="domain" description="BHLH" evidence="5">
    <location>
        <begin position="320"/>
        <end position="369"/>
    </location>
</feature>
<evidence type="ECO:0000313" key="7">
    <source>
        <dbReference type="Proteomes" id="UP001552299"/>
    </source>
</evidence>
<dbReference type="SUPFAM" id="SSF47459">
    <property type="entry name" value="HLH, helix-loop-helix DNA-binding domain"/>
    <property type="match status" value="1"/>
</dbReference>
<reference evidence="6 7" key="1">
    <citation type="journal article" date="2024" name="Plant Biotechnol. J.">
        <title>Dendrobium thyrsiflorum genome and its molecular insights into genes involved in important horticultural traits.</title>
        <authorList>
            <person name="Chen B."/>
            <person name="Wang J.Y."/>
            <person name="Zheng P.J."/>
            <person name="Li K.L."/>
            <person name="Liang Y.M."/>
            <person name="Chen X.F."/>
            <person name="Zhang C."/>
            <person name="Zhao X."/>
            <person name="He X."/>
            <person name="Zhang G.Q."/>
            <person name="Liu Z.J."/>
            <person name="Xu Q."/>
        </authorList>
    </citation>
    <scope>NUCLEOTIDE SEQUENCE [LARGE SCALE GENOMIC DNA]</scope>
    <source>
        <strain evidence="6">GZMU011</strain>
    </source>
</reference>
<organism evidence="6 7">
    <name type="scientific">Dendrobium thyrsiflorum</name>
    <name type="common">Pinecone-like raceme dendrobium</name>
    <name type="synonym">Orchid</name>
    <dbReference type="NCBI Taxonomy" id="117978"/>
    <lineage>
        <taxon>Eukaryota</taxon>
        <taxon>Viridiplantae</taxon>
        <taxon>Streptophyta</taxon>
        <taxon>Embryophyta</taxon>
        <taxon>Tracheophyta</taxon>
        <taxon>Spermatophyta</taxon>
        <taxon>Magnoliopsida</taxon>
        <taxon>Liliopsida</taxon>
        <taxon>Asparagales</taxon>
        <taxon>Orchidaceae</taxon>
        <taxon>Epidendroideae</taxon>
        <taxon>Malaxideae</taxon>
        <taxon>Dendrobiinae</taxon>
        <taxon>Dendrobium</taxon>
    </lineage>
</organism>
<feature type="coiled-coil region" evidence="4">
    <location>
        <begin position="359"/>
        <end position="386"/>
    </location>
</feature>
<evidence type="ECO:0000259" key="5">
    <source>
        <dbReference type="PROSITE" id="PS50888"/>
    </source>
</evidence>
<keyword evidence="3" id="KW-0804">Transcription</keyword>
<dbReference type="Proteomes" id="UP001552299">
    <property type="component" value="Unassembled WGS sequence"/>
</dbReference>
<dbReference type="InterPro" id="IPR044658">
    <property type="entry name" value="bHLH92/bHLH041-like"/>
</dbReference>
<evidence type="ECO:0000256" key="3">
    <source>
        <dbReference type="ARBA" id="ARBA00023163"/>
    </source>
</evidence>
<evidence type="ECO:0000256" key="4">
    <source>
        <dbReference type="SAM" id="Coils"/>
    </source>
</evidence>
<dbReference type="Pfam" id="PF23132">
    <property type="entry name" value="DUF7049"/>
    <property type="match status" value="1"/>
</dbReference>
<dbReference type="PROSITE" id="PS50888">
    <property type="entry name" value="BHLH"/>
    <property type="match status" value="1"/>
</dbReference>
<dbReference type="CDD" id="cd11393">
    <property type="entry name" value="bHLH_AtbHLH_like"/>
    <property type="match status" value="1"/>
</dbReference>
<dbReference type="EMBL" id="JANQDX010000004">
    <property type="protein sequence ID" value="KAL0925239.1"/>
    <property type="molecule type" value="Genomic_DNA"/>
</dbReference>
<dbReference type="InterPro" id="IPR011598">
    <property type="entry name" value="bHLH_dom"/>
</dbReference>
<dbReference type="PANTHER" id="PTHR46665:SF1">
    <property type="entry name" value="SPERMATOGENESIS- AND OOGENESIS-SPECIFIC BASIC HELIX-LOOP-HELIX-CONTAINING PROTEIN 1"/>
    <property type="match status" value="1"/>
</dbReference>
<accession>A0ABD0VJC5</accession>
<protein>
    <recommendedName>
        <fullName evidence="5">BHLH domain-containing protein</fullName>
    </recommendedName>
</protein>
<dbReference type="Pfam" id="PF00010">
    <property type="entry name" value="HLH"/>
    <property type="match status" value="1"/>
</dbReference>
<sequence length="495" mass="56202">MDSLFLLSPEARSYFLQTEAQNLRCAYICLWYYLPHPSNCLISMDGWYNEDDRQPSSSSGGYKRKLFEDYKRSFFSVESGYVPGLAFKQGLPYIQLEESDLMNSASTFAQLEFYKKAVFIGCQCGEIELGSLTTNNANIQMLFNQDFINFQRTQPQLGDLLLPDQNILSSSSTSSLKSLSVGSPEYTSFILSNPATDQSGSDQAFKQAGKPLTSHNQITMDSYNLYRNILLPSPQSDDAALTRAILAVLSSSQKDIQQQEESRVTQASSSFQPFRSISASFQPNLRLQGQIMIKKSISLLRKMYSLKHAETRRHERLPISSKLHHVMAERKRRVRINESLRDLRMLLPPGSKKDYVTVLSNTKDYLRTLKVQINELEERNRKLEMVLKSNKQPAQVTDSNERVEIQVIRASESRSESQQIYLLIIVREEVNMIDFLLKVLECLKRMGIQNLATIDASSNPTMASLTLQVQASDWDEEALKQSLTMAILDADKGNP</sequence>
<dbReference type="Gene3D" id="4.10.280.10">
    <property type="entry name" value="Helix-loop-helix DNA-binding domain"/>
    <property type="match status" value="1"/>
</dbReference>
<gene>
    <name evidence="6" type="ORF">M5K25_003557</name>
</gene>
<dbReference type="InterPro" id="IPR055478">
    <property type="entry name" value="DUF7050"/>
</dbReference>
<name>A0ABD0VJC5_DENTH</name>
<dbReference type="Pfam" id="PF23133">
    <property type="entry name" value="DUF7050"/>
    <property type="match status" value="1"/>
</dbReference>
<comment type="caution">
    <text evidence="6">The sequence shown here is derived from an EMBL/GenBank/DDBJ whole genome shotgun (WGS) entry which is preliminary data.</text>
</comment>
<evidence type="ECO:0000313" key="6">
    <source>
        <dbReference type="EMBL" id="KAL0925239.1"/>
    </source>
</evidence>
<proteinExistence type="inferred from homology"/>
<evidence type="ECO:0000256" key="2">
    <source>
        <dbReference type="ARBA" id="ARBA00023015"/>
    </source>
</evidence>
<dbReference type="InterPro" id="IPR045239">
    <property type="entry name" value="bHLH95_bHLH"/>
</dbReference>
<dbReference type="InterPro" id="IPR055477">
    <property type="entry name" value="DUF7049"/>
</dbReference>
<dbReference type="PANTHER" id="PTHR46665">
    <property type="entry name" value="TRANSCRIPTION FACTOR BHLH041-RELATED-RELATED"/>
    <property type="match status" value="1"/>
</dbReference>
<dbReference type="AlphaFoldDB" id="A0ABD0VJC5"/>
<keyword evidence="7" id="KW-1185">Reference proteome</keyword>
<keyword evidence="2" id="KW-0805">Transcription regulation</keyword>
<dbReference type="SMART" id="SM00353">
    <property type="entry name" value="HLH"/>
    <property type="match status" value="1"/>
</dbReference>
<dbReference type="InterPro" id="IPR036638">
    <property type="entry name" value="HLH_DNA-bd_sf"/>
</dbReference>